<dbReference type="EMBL" id="JAAGMR010000282">
    <property type="protein sequence ID" value="NEB94865.1"/>
    <property type="molecule type" value="Genomic_DNA"/>
</dbReference>
<organism evidence="1 2">
    <name type="scientific">Streptomyces bauhiniae</name>
    <dbReference type="NCBI Taxonomy" id="2340725"/>
    <lineage>
        <taxon>Bacteria</taxon>
        <taxon>Bacillati</taxon>
        <taxon>Actinomycetota</taxon>
        <taxon>Actinomycetes</taxon>
        <taxon>Kitasatosporales</taxon>
        <taxon>Streptomycetaceae</taxon>
        <taxon>Streptomyces</taxon>
    </lineage>
</organism>
<accession>A0A7K3QYF9</accession>
<protein>
    <submittedName>
        <fullName evidence="1">Uncharacterized protein</fullName>
    </submittedName>
</protein>
<reference evidence="1 2" key="1">
    <citation type="submission" date="2020-01" db="EMBL/GenBank/DDBJ databases">
        <title>Insect and environment-associated Actinomycetes.</title>
        <authorList>
            <person name="Currrie C."/>
            <person name="Chevrette M."/>
            <person name="Carlson C."/>
            <person name="Stubbendieck R."/>
            <person name="Wendt-Pienkowski E."/>
        </authorList>
    </citation>
    <scope>NUCLEOTIDE SEQUENCE [LARGE SCALE GENOMIC DNA]</scope>
    <source>
        <strain evidence="1 2">SID7754</strain>
    </source>
</reference>
<name>A0A7K3QYF9_9ACTN</name>
<dbReference type="RefSeq" id="WP_164192806.1">
    <property type="nucleotide sequence ID" value="NZ_JAAGMR010000282.1"/>
</dbReference>
<dbReference type="AlphaFoldDB" id="A0A7K3QYF9"/>
<evidence type="ECO:0000313" key="1">
    <source>
        <dbReference type="EMBL" id="NEB94865.1"/>
    </source>
</evidence>
<comment type="caution">
    <text evidence="1">The sequence shown here is derived from an EMBL/GenBank/DDBJ whole genome shotgun (WGS) entry which is preliminary data.</text>
</comment>
<sequence>MAALAVFVVLGTAIWAFARWQQDPAPRDDVRAGRSTAELTGSVSFHELLCERTPAHLRIGRNGVS</sequence>
<gene>
    <name evidence="1" type="ORF">G3I21_24815</name>
</gene>
<dbReference type="Proteomes" id="UP000470520">
    <property type="component" value="Unassembled WGS sequence"/>
</dbReference>
<evidence type="ECO:0000313" key="2">
    <source>
        <dbReference type="Proteomes" id="UP000470520"/>
    </source>
</evidence>
<proteinExistence type="predicted"/>